<evidence type="ECO:0000259" key="2">
    <source>
        <dbReference type="Pfam" id="PF04892"/>
    </source>
</evidence>
<dbReference type="AlphaFoldDB" id="A0A1R4K8Y2"/>
<keyword evidence="1" id="KW-1133">Transmembrane helix</keyword>
<reference evidence="3 4" key="1">
    <citation type="submission" date="2017-02" db="EMBL/GenBank/DDBJ databases">
        <authorList>
            <person name="Peterson S.W."/>
        </authorList>
    </citation>
    <scope>NUCLEOTIDE SEQUENCE [LARGE SCALE GENOMIC DNA]</scope>
    <source>
        <strain evidence="3 4">B Mb 05.01</strain>
    </source>
</reference>
<protein>
    <recommendedName>
        <fullName evidence="2">VanZ-like domain-containing protein</fullName>
    </recommendedName>
</protein>
<dbReference type="InterPro" id="IPR006976">
    <property type="entry name" value="VanZ-like"/>
</dbReference>
<organism evidence="3 4">
    <name type="scientific">Microbacterium esteraromaticum</name>
    <dbReference type="NCBI Taxonomy" id="57043"/>
    <lineage>
        <taxon>Bacteria</taxon>
        <taxon>Bacillati</taxon>
        <taxon>Actinomycetota</taxon>
        <taxon>Actinomycetes</taxon>
        <taxon>Micrococcales</taxon>
        <taxon>Microbacteriaceae</taxon>
        <taxon>Microbacterium</taxon>
    </lineage>
</organism>
<proteinExistence type="predicted"/>
<dbReference type="EMBL" id="FUKO01000026">
    <property type="protein sequence ID" value="SJN40746.1"/>
    <property type="molecule type" value="Genomic_DNA"/>
</dbReference>
<dbReference type="PANTHER" id="PTHR36834">
    <property type="entry name" value="MEMBRANE PROTEIN-RELATED"/>
    <property type="match status" value="1"/>
</dbReference>
<dbReference type="PANTHER" id="PTHR36834:SF1">
    <property type="entry name" value="INTEGRAL MEMBRANE PROTEIN"/>
    <property type="match status" value="1"/>
</dbReference>
<accession>A0A1R4K8Y2</accession>
<gene>
    <name evidence="3" type="ORF">FM104_11045</name>
</gene>
<feature type="transmembrane region" description="Helical" evidence="1">
    <location>
        <begin position="67"/>
        <end position="88"/>
    </location>
</feature>
<keyword evidence="4" id="KW-1185">Reference proteome</keyword>
<dbReference type="Proteomes" id="UP000196320">
    <property type="component" value="Unassembled WGS sequence"/>
</dbReference>
<evidence type="ECO:0000256" key="1">
    <source>
        <dbReference type="SAM" id="Phobius"/>
    </source>
</evidence>
<dbReference type="InterPro" id="IPR053150">
    <property type="entry name" value="Teicoplanin_resist-assoc"/>
</dbReference>
<evidence type="ECO:0000313" key="3">
    <source>
        <dbReference type="EMBL" id="SJN40746.1"/>
    </source>
</evidence>
<keyword evidence="1" id="KW-0812">Transmembrane</keyword>
<sequence length="127" mass="13691">MAVYGVALALIAFWPEPVDSSAGALLRWITKTVPGLTYARIEFGSNILLFVPLGIGLALLMPRLRYLVMPIALLVSLGIEAAQAIFLAARTPSIYDIVANVSGACLGLVIIVAAQEWRKRARNQSLK</sequence>
<feature type="transmembrane region" description="Helical" evidence="1">
    <location>
        <begin position="94"/>
        <end position="114"/>
    </location>
</feature>
<feature type="domain" description="VanZ-like" evidence="2">
    <location>
        <begin position="3"/>
        <end position="112"/>
    </location>
</feature>
<evidence type="ECO:0000313" key="4">
    <source>
        <dbReference type="Proteomes" id="UP000196320"/>
    </source>
</evidence>
<dbReference type="Pfam" id="PF04892">
    <property type="entry name" value="VanZ"/>
    <property type="match status" value="1"/>
</dbReference>
<keyword evidence="1" id="KW-0472">Membrane</keyword>
<feature type="transmembrane region" description="Helical" evidence="1">
    <location>
        <begin position="38"/>
        <end position="60"/>
    </location>
</feature>
<name>A0A1R4K8Y2_9MICO</name>